<evidence type="ECO:0000256" key="2">
    <source>
        <dbReference type="ARBA" id="ARBA00023136"/>
    </source>
</evidence>
<dbReference type="RefSeq" id="WP_310797515.1">
    <property type="nucleotide sequence ID" value="NZ_CP123872.1"/>
</dbReference>
<accession>A0AA52H826</accession>
<keyword evidence="2 3" id="KW-0472">Membrane</keyword>
<dbReference type="AlphaFoldDB" id="A0AA52H826"/>
<dbReference type="InterPro" id="IPR025713">
    <property type="entry name" value="MotB-like_N_dom"/>
</dbReference>
<keyword evidence="3" id="KW-0812">Transmembrane</keyword>
<evidence type="ECO:0000256" key="1">
    <source>
        <dbReference type="ARBA" id="ARBA00004370"/>
    </source>
</evidence>
<sequence length="226" mass="25317">MTQNEEDPYENSEGSAWTVTFVDLMSLMLTFFVLLFSMNTVQSAGWESLVDSMKQQFSVKESAVQVEDDSRKSAVSEIRGKNVRYLATLFENSLKDDPLFRGGSFDLVNNQLVMTIPAENIFLQSDHLISPDQAKKFIELGIKLAQLPNNIIINGISPQDAQFLEPYRNPSEKAIAMARSVAAVFDNRGVKGAMTIIGREERSGSKERIEIKVLDEGVKRGIYEIL</sequence>
<evidence type="ECO:0000313" key="5">
    <source>
        <dbReference type="EMBL" id="WND01686.1"/>
    </source>
</evidence>
<comment type="subcellular location">
    <subcellularLocation>
        <location evidence="1">Membrane</location>
    </subcellularLocation>
</comment>
<feature type="domain" description="Motility protein B-like N-terminal" evidence="4">
    <location>
        <begin position="6"/>
        <end position="57"/>
    </location>
</feature>
<protein>
    <submittedName>
        <fullName evidence="5">Flagellar motor protein MotB</fullName>
    </submittedName>
</protein>
<evidence type="ECO:0000313" key="6">
    <source>
        <dbReference type="Proteomes" id="UP001268683"/>
    </source>
</evidence>
<keyword evidence="3" id="KW-1133">Transmembrane helix</keyword>
<proteinExistence type="predicted"/>
<keyword evidence="6" id="KW-1185">Reference proteome</keyword>
<gene>
    <name evidence="5" type="ORF">QGN29_08950</name>
</gene>
<keyword evidence="5" id="KW-0282">Flagellum</keyword>
<evidence type="ECO:0000259" key="4">
    <source>
        <dbReference type="Pfam" id="PF13677"/>
    </source>
</evidence>
<keyword evidence="5" id="KW-0969">Cilium</keyword>
<dbReference type="KEGG" id="tmk:QGN29_08950"/>
<name>A0AA52H826_9PROT</name>
<dbReference type="GO" id="GO:0016020">
    <property type="term" value="C:membrane"/>
    <property type="evidence" value="ECO:0007669"/>
    <property type="project" value="UniProtKB-SubCell"/>
</dbReference>
<dbReference type="Pfam" id="PF13677">
    <property type="entry name" value="MotB_plug"/>
    <property type="match status" value="1"/>
</dbReference>
<dbReference type="Proteomes" id="UP001268683">
    <property type="component" value="Chromosome"/>
</dbReference>
<keyword evidence="5" id="KW-0966">Cell projection</keyword>
<feature type="transmembrane region" description="Helical" evidence="3">
    <location>
        <begin position="16"/>
        <end position="36"/>
    </location>
</feature>
<reference evidence="5" key="1">
    <citation type="submission" date="2023-04" db="EMBL/GenBank/DDBJ databases">
        <title>Complete genome sequence of Temperatibacter marinus.</title>
        <authorList>
            <person name="Rong J.-C."/>
            <person name="Yi M.-L."/>
            <person name="Zhao Q."/>
        </authorList>
    </citation>
    <scope>NUCLEOTIDE SEQUENCE</scope>
    <source>
        <strain evidence="5">NBRC 110045</strain>
    </source>
</reference>
<evidence type="ECO:0000256" key="3">
    <source>
        <dbReference type="SAM" id="Phobius"/>
    </source>
</evidence>
<organism evidence="5 6">
    <name type="scientific">Temperatibacter marinus</name>
    <dbReference type="NCBI Taxonomy" id="1456591"/>
    <lineage>
        <taxon>Bacteria</taxon>
        <taxon>Pseudomonadati</taxon>
        <taxon>Pseudomonadota</taxon>
        <taxon>Alphaproteobacteria</taxon>
        <taxon>Kordiimonadales</taxon>
        <taxon>Temperatibacteraceae</taxon>
        <taxon>Temperatibacter</taxon>
    </lineage>
</organism>
<dbReference type="EMBL" id="CP123872">
    <property type="protein sequence ID" value="WND01686.1"/>
    <property type="molecule type" value="Genomic_DNA"/>
</dbReference>